<reference evidence="1 2" key="1">
    <citation type="submission" date="2019-03" db="EMBL/GenBank/DDBJ databases">
        <title>Rhodobacteraceae bacterium SM1902, a new member of the family Rhodobacteraceae isolated from Yantai.</title>
        <authorList>
            <person name="Sun Y."/>
        </authorList>
    </citation>
    <scope>NUCLEOTIDE SEQUENCE [LARGE SCALE GENOMIC DNA]</scope>
    <source>
        <strain evidence="1 2">SM1902</strain>
    </source>
</reference>
<evidence type="ECO:0000313" key="1">
    <source>
        <dbReference type="EMBL" id="TDL91407.1"/>
    </source>
</evidence>
<comment type="caution">
    <text evidence="1">The sequence shown here is derived from an EMBL/GenBank/DDBJ whole genome shotgun (WGS) entry which is preliminary data.</text>
</comment>
<dbReference type="AlphaFoldDB" id="A0A4R6B3L2"/>
<dbReference type="Proteomes" id="UP000294562">
    <property type="component" value="Unassembled WGS sequence"/>
</dbReference>
<proteinExistence type="predicted"/>
<name>A0A4R6B3L2_9RHOB</name>
<organism evidence="1 2">
    <name type="scientific">Meridianimarinicoccus aquatilis</name>
    <dbReference type="NCBI Taxonomy" id="2552766"/>
    <lineage>
        <taxon>Bacteria</taxon>
        <taxon>Pseudomonadati</taxon>
        <taxon>Pseudomonadota</taxon>
        <taxon>Alphaproteobacteria</taxon>
        <taxon>Rhodobacterales</taxon>
        <taxon>Paracoccaceae</taxon>
        <taxon>Meridianimarinicoccus</taxon>
    </lineage>
</organism>
<dbReference type="OrthoDB" id="9800877at2"/>
<dbReference type="EMBL" id="SMZO01000001">
    <property type="protein sequence ID" value="TDL91407.1"/>
    <property type="molecule type" value="Genomic_DNA"/>
</dbReference>
<sequence length="75" mass="7922">MSDWRRMARQGKLVLPNLDGMDFVPVEIAAPAPLAQPLSVTSSGTLDVIKGDVIVRLDAATPATRVAEIARALAP</sequence>
<accession>A0A4R6B3L2</accession>
<protein>
    <submittedName>
        <fullName evidence="1">IS66 family insertion sequence element accessory protein TnpB</fullName>
    </submittedName>
</protein>
<evidence type="ECO:0000313" key="2">
    <source>
        <dbReference type="Proteomes" id="UP000294562"/>
    </source>
</evidence>
<keyword evidence="2" id="KW-1185">Reference proteome</keyword>
<gene>
    <name evidence="1" type="ORF">E2L05_00400</name>
</gene>